<evidence type="ECO:0000256" key="4">
    <source>
        <dbReference type="ARBA" id="ARBA00024208"/>
    </source>
</evidence>
<feature type="compositionally biased region" description="Basic and acidic residues" evidence="6">
    <location>
        <begin position="1018"/>
        <end position="1028"/>
    </location>
</feature>
<proteinExistence type="inferred from homology"/>
<accession>A0AAV1DT38</accession>
<feature type="coiled-coil region" evidence="5">
    <location>
        <begin position="69"/>
        <end position="96"/>
    </location>
</feature>
<dbReference type="PANTHER" id="PTHR31908">
    <property type="entry name" value="PROTEIN CROWDED NUCLEI 4"/>
    <property type="match status" value="1"/>
</dbReference>
<feature type="region of interest" description="Disordered" evidence="6">
    <location>
        <begin position="1102"/>
        <end position="1166"/>
    </location>
</feature>
<feature type="compositionally biased region" description="Polar residues" evidence="6">
    <location>
        <begin position="1"/>
        <end position="13"/>
    </location>
</feature>
<dbReference type="GO" id="GO:0005652">
    <property type="term" value="C:nuclear lamina"/>
    <property type="evidence" value="ECO:0007669"/>
    <property type="project" value="UniProtKB-SubCell"/>
</dbReference>
<feature type="compositionally biased region" description="Basic residues" evidence="6">
    <location>
        <begin position="881"/>
        <end position="895"/>
    </location>
</feature>
<feature type="coiled-coil region" evidence="5">
    <location>
        <begin position="589"/>
        <end position="695"/>
    </location>
</feature>
<feature type="compositionally biased region" description="Polar residues" evidence="6">
    <location>
        <begin position="21"/>
        <end position="33"/>
    </location>
</feature>
<feature type="region of interest" description="Disordered" evidence="6">
    <location>
        <begin position="413"/>
        <end position="435"/>
    </location>
</feature>
<name>A0AAV1DT38_OLDCO</name>
<dbReference type="AlphaFoldDB" id="A0AAV1DT38"/>
<feature type="compositionally biased region" description="Polar residues" evidence="6">
    <location>
        <begin position="914"/>
        <end position="932"/>
    </location>
</feature>
<evidence type="ECO:0000313" key="8">
    <source>
        <dbReference type="Proteomes" id="UP001161247"/>
    </source>
</evidence>
<comment type="subcellular location">
    <subcellularLocation>
        <location evidence="3">Nucleus lamina</location>
    </subcellularLocation>
</comment>
<evidence type="ECO:0000256" key="2">
    <source>
        <dbReference type="ARBA" id="ARBA00023242"/>
    </source>
</evidence>
<evidence type="ECO:0000256" key="5">
    <source>
        <dbReference type="SAM" id="Coils"/>
    </source>
</evidence>
<feature type="compositionally biased region" description="Polar residues" evidence="6">
    <location>
        <begin position="955"/>
        <end position="971"/>
    </location>
</feature>
<dbReference type="GO" id="GO:0006997">
    <property type="term" value="P:nucleus organization"/>
    <property type="evidence" value="ECO:0007669"/>
    <property type="project" value="InterPro"/>
</dbReference>
<sequence length="1166" mass="133048">MFTPQKKTWSWSLTPRRDQNRSGATASGSSPPNGESLGKEKDSLSEKISHLETELYDYQYNLGLLLIEKKEWTAQHEELKNSLAEITEAYKREQAAHLIAISEVEKREENLRTALGTEKLCVLDLEKALRDMRSEHAEIQFTADSKLNEAKSLVASVEQKSLEVEAKLRAADAKIAEVNKKTSEFERKSQELVAQENALRRERLSFTTECGMQEANLAKQREDLREWEQKLHESEERLAESRTLLNQREQRANENDNLWKQKQKELEDVRRKVDEANSSLKEKEEDMAKRQAALFLLEKEAEDMRKSLEMKEKQLIELEEKLNVREKVEMEKLLDEHKATLDGKEKEFELELEQKRSSADQELKTKAGEVEKKEAELNHMEEKIRKREQALEKKMEKLKDKESEFDLKSKALKEKEKSLKNEEKNMGNERKQIGSEKESLLSLKVELEKLKSDVENQQLKIREETELLKVTEEERSEHARLQLELKQEIDKSRIQNELLLKEGEDLRQERLRFEKEWEELDEKGAKIKKELADIAEEKKNIEKFKWSEEERLKKEKLETESYVKRELEALELARESFAANMKHDRTMLDEEIQSKKSQLLNELEIQKRELETEREKQREEMESQLREMEKSFEEKKEEELKNINYLRDVAHREMEEMKLQRHVIDKEKEEISANKEQLEKQHLEMRKDIDDLVGLSRKLKDQREQFIKERQRFIAFVENLKSCGNCMELIREFVLTDLQSLNEIDNDEAHLLPRVVDNHLKDAVPGTSKRVNANQSPIVGDIGSPGTVSWLRKCTAKILRFSPGGTTAPNATQGLNGGDLSGKLVTVESKKVPISNEIEPETLGFAEDSLDVEKIQSENSMRNLDGGPDPSVDDQRSHPSNTKRGKRKPVRRGRSRVTGGKFGQANVADKTANHVGSSSDNKGQYDNGNIQASEGMPMESGPPSNARKRKGVLQPTISGNNDEYSEHSASVTGEGPRRRKQKVTEPVQDFGENRYNFRRPRRGAAAAAAAATNGSLAKETEFSQRSHAEQISSTKNTPSNTLEVGGGAREETRDSNAAPAASEGANGDAGAVKSIQDHEFSADSPILSKDAALAQEAVSNSANLAEGDVGTSEEVIGTPECGKRESNLENSGEPMDDEEDDDDEDDEVEHPGEVSMGKKLWNFLTT</sequence>
<evidence type="ECO:0000256" key="1">
    <source>
        <dbReference type="ARBA" id="ARBA00023054"/>
    </source>
</evidence>
<feature type="compositionally biased region" description="Polar residues" evidence="6">
    <location>
        <begin position="1029"/>
        <end position="1042"/>
    </location>
</feature>
<comment type="similarity">
    <text evidence="4">Belongs to the CRWN family.</text>
</comment>
<evidence type="ECO:0000256" key="3">
    <source>
        <dbReference type="ARBA" id="ARBA00024186"/>
    </source>
</evidence>
<keyword evidence="2" id="KW-0539">Nucleus</keyword>
<evidence type="ECO:0000256" key="6">
    <source>
        <dbReference type="SAM" id="MobiDB-lite"/>
    </source>
</evidence>
<feature type="compositionally biased region" description="Acidic residues" evidence="6">
    <location>
        <begin position="1134"/>
        <end position="1148"/>
    </location>
</feature>
<keyword evidence="1 5" id="KW-0175">Coiled coil</keyword>
<reference evidence="7" key="1">
    <citation type="submission" date="2023-03" db="EMBL/GenBank/DDBJ databases">
        <authorList>
            <person name="Julca I."/>
        </authorList>
    </citation>
    <scope>NUCLEOTIDE SEQUENCE</scope>
</reference>
<keyword evidence="8" id="KW-1185">Reference proteome</keyword>
<dbReference type="PANTHER" id="PTHR31908:SF11">
    <property type="entry name" value="PROTEIN CROWDED NUCLEI 1"/>
    <property type="match status" value="1"/>
</dbReference>
<dbReference type="InterPro" id="IPR040418">
    <property type="entry name" value="CRWN"/>
</dbReference>
<organism evidence="7 8">
    <name type="scientific">Oldenlandia corymbosa var. corymbosa</name>
    <dbReference type="NCBI Taxonomy" id="529605"/>
    <lineage>
        <taxon>Eukaryota</taxon>
        <taxon>Viridiplantae</taxon>
        <taxon>Streptophyta</taxon>
        <taxon>Embryophyta</taxon>
        <taxon>Tracheophyta</taxon>
        <taxon>Spermatophyta</taxon>
        <taxon>Magnoliopsida</taxon>
        <taxon>eudicotyledons</taxon>
        <taxon>Gunneridae</taxon>
        <taxon>Pentapetalae</taxon>
        <taxon>asterids</taxon>
        <taxon>lamiids</taxon>
        <taxon>Gentianales</taxon>
        <taxon>Rubiaceae</taxon>
        <taxon>Rubioideae</taxon>
        <taxon>Spermacoceae</taxon>
        <taxon>Hedyotis-Oldenlandia complex</taxon>
        <taxon>Oldenlandia</taxon>
    </lineage>
</organism>
<dbReference type="Proteomes" id="UP001161247">
    <property type="component" value="Chromosome 6"/>
</dbReference>
<gene>
    <name evidence="7" type="ORF">OLC1_LOCUS17754</name>
</gene>
<feature type="region of interest" description="Disordered" evidence="6">
    <location>
        <begin position="859"/>
        <end position="1077"/>
    </location>
</feature>
<feature type="region of interest" description="Disordered" evidence="6">
    <location>
        <begin position="1"/>
        <end position="44"/>
    </location>
</feature>
<evidence type="ECO:0000313" key="7">
    <source>
        <dbReference type="EMBL" id="CAI9109994.1"/>
    </source>
</evidence>
<protein>
    <submittedName>
        <fullName evidence="7">OLC1v1009944C1</fullName>
    </submittedName>
</protein>
<dbReference type="EMBL" id="OX459123">
    <property type="protein sequence ID" value="CAI9109994.1"/>
    <property type="molecule type" value="Genomic_DNA"/>
</dbReference>